<dbReference type="STRING" id="995034.SAMN05216219_2813"/>
<keyword evidence="4" id="KW-1185">Reference proteome</keyword>
<evidence type="ECO:0000313" key="3">
    <source>
        <dbReference type="EMBL" id="SFN96794.1"/>
    </source>
</evidence>
<evidence type="ECO:0000256" key="2">
    <source>
        <dbReference type="SAM" id="Phobius"/>
    </source>
</evidence>
<accession>A0A1I5DC00</accession>
<gene>
    <name evidence="3" type="ORF">SAMN05216219_2813</name>
</gene>
<keyword evidence="2" id="KW-0812">Transmembrane</keyword>
<dbReference type="Proteomes" id="UP000198867">
    <property type="component" value="Unassembled WGS sequence"/>
</dbReference>
<evidence type="ECO:0000256" key="1">
    <source>
        <dbReference type="SAM" id="MobiDB-lite"/>
    </source>
</evidence>
<feature type="region of interest" description="Disordered" evidence="1">
    <location>
        <begin position="1"/>
        <end position="30"/>
    </location>
</feature>
<keyword evidence="2" id="KW-0472">Membrane</keyword>
<proteinExistence type="predicted"/>
<feature type="transmembrane region" description="Helical" evidence="2">
    <location>
        <begin position="94"/>
        <end position="116"/>
    </location>
</feature>
<protein>
    <submittedName>
        <fullName evidence="3">Uncharacterized protein</fullName>
    </submittedName>
</protein>
<feature type="transmembrane region" description="Helical" evidence="2">
    <location>
        <begin position="65"/>
        <end position="87"/>
    </location>
</feature>
<dbReference type="EMBL" id="FOVM01000009">
    <property type="protein sequence ID" value="SFN96794.1"/>
    <property type="molecule type" value="Genomic_DNA"/>
</dbReference>
<sequence length="168" mass="17060">MLSSYTSRVTAATSAPTAERPSTATRPSTASRASGAILGLVVGAIYGTVGTVAHQNTAAIGDVGLPVGLVLALIGVLGLLLGFRLLFDNRVPVLFAAIGLVGMIALFSVASAGGSVLIPQGLIGLVWTVVPVLVATIVVAWPRMPSRTTAEAANTPPERANVRHEPEA</sequence>
<feature type="transmembrane region" description="Helical" evidence="2">
    <location>
        <begin position="122"/>
        <end position="141"/>
    </location>
</feature>
<dbReference type="AlphaFoldDB" id="A0A1I5DC00"/>
<keyword evidence="2" id="KW-1133">Transmembrane helix</keyword>
<reference evidence="4" key="1">
    <citation type="submission" date="2016-10" db="EMBL/GenBank/DDBJ databases">
        <authorList>
            <person name="Varghese N."/>
            <person name="Submissions S."/>
        </authorList>
    </citation>
    <scope>NUCLEOTIDE SEQUENCE [LARGE SCALE GENOMIC DNA]</scope>
    <source>
        <strain evidence="4">CGMCC 1.11101</strain>
    </source>
</reference>
<name>A0A1I5DC00_9MICO</name>
<feature type="region of interest" description="Disordered" evidence="1">
    <location>
        <begin position="148"/>
        <end position="168"/>
    </location>
</feature>
<organism evidence="3 4">
    <name type="scientific">Mycetocola miduiensis</name>
    <dbReference type="NCBI Taxonomy" id="995034"/>
    <lineage>
        <taxon>Bacteria</taxon>
        <taxon>Bacillati</taxon>
        <taxon>Actinomycetota</taxon>
        <taxon>Actinomycetes</taxon>
        <taxon>Micrococcales</taxon>
        <taxon>Microbacteriaceae</taxon>
        <taxon>Mycetocola</taxon>
    </lineage>
</organism>
<evidence type="ECO:0000313" key="4">
    <source>
        <dbReference type="Proteomes" id="UP000198867"/>
    </source>
</evidence>
<feature type="transmembrane region" description="Helical" evidence="2">
    <location>
        <begin position="35"/>
        <end position="53"/>
    </location>
</feature>